<evidence type="ECO:0000313" key="2">
    <source>
        <dbReference type="WBParaSite" id="PEQ_0000315901-mRNA-1"/>
    </source>
</evidence>
<protein>
    <submittedName>
        <fullName evidence="2">Uncharacterized protein</fullName>
    </submittedName>
</protein>
<evidence type="ECO:0000313" key="1">
    <source>
        <dbReference type="Proteomes" id="UP000887564"/>
    </source>
</evidence>
<reference evidence="2" key="1">
    <citation type="submission" date="2022-11" db="UniProtKB">
        <authorList>
            <consortium name="WormBaseParasite"/>
        </authorList>
    </citation>
    <scope>IDENTIFICATION</scope>
</reference>
<accession>A0A914R9L0</accession>
<dbReference type="Proteomes" id="UP000887564">
    <property type="component" value="Unplaced"/>
</dbReference>
<proteinExistence type="predicted"/>
<keyword evidence="1" id="KW-1185">Reference proteome</keyword>
<dbReference type="SUPFAM" id="SSF75011">
    <property type="entry name" value="3-carboxy-cis,cis-mucoante lactonizing enzyme"/>
    <property type="match status" value="1"/>
</dbReference>
<sequence length="64" mass="7290">MIRNFRHFPNGVVWDPRGKYLVAMSTDRKLDIIDAAKGSKLKCIWSVHMKAGIFCGEHLQAEVC</sequence>
<organism evidence="1 2">
    <name type="scientific">Parascaris equorum</name>
    <name type="common">Equine roundworm</name>
    <dbReference type="NCBI Taxonomy" id="6256"/>
    <lineage>
        <taxon>Eukaryota</taxon>
        <taxon>Metazoa</taxon>
        <taxon>Ecdysozoa</taxon>
        <taxon>Nematoda</taxon>
        <taxon>Chromadorea</taxon>
        <taxon>Rhabditida</taxon>
        <taxon>Spirurina</taxon>
        <taxon>Ascaridomorpha</taxon>
        <taxon>Ascaridoidea</taxon>
        <taxon>Ascarididae</taxon>
        <taxon>Parascaris</taxon>
    </lineage>
</organism>
<dbReference type="WBParaSite" id="PEQ_0000315901-mRNA-1">
    <property type="protein sequence ID" value="PEQ_0000315901-mRNA-1"/>
    <property type="gene ID" value="PEQ_0000315901"/>
</dbReference>
<dbReference type="AlphaFoldDB" id="A0A914R9L0"/>
<name>A0A914R9L0_PAREQ</name>